<dbReference type="OrthoDB" id="271595at2759"/>
<dbReference type="InterPro" id="IPR037151">
    <property type="entry name" value="AlkB-like_sf"/>
</dbReference>
<sequence>MRGPSGVGMLLAESHQDAVGCVTMDAGLLSSKELGKARSRCRTWMLRLAKHLSPLSVYVARPDTAEPLGLIALNAGVQTGVSPFALRQALLAHTSLTDEAITVHFSSLLPFALVCPSTSAGASLPLVTGASGMEIEVENTVGTVCMIRTPNLWAAGSSPSGGLSLLYLLWCRADAVLNALRHVFQPPTIGVDATLFCETLPSAAADEETAMRLLHCEPVREVLGVYLVREFITQREHDAIWSELKGPAALGLELETLARRKVAHFNRKFYYGINQLGERGGSVNARPAFYEWMQRRLKNEDPACKLQNYPAVAQAFLCDQLTVNFYEYEDTDAPGIAHHVDAHSAFTDCVFVVSLGSHTVLEYSRYDLPPEVAAPVGIFAAPRSLLLMTGEARYSWTHGIAEKRVDILSDRIPPLRRGDRVSLTWRCGREAPHLRADCVCKELCDGK</sequence>
<dbReference type="PANTHER" id="PTHR12463">
    <property type="entry name" value="OXYGENASE-RELATED"/>
    <property type="match status" value="1"/>
</dbReference>
<dbReference type="VEuPathDB" id="TriTrypDB:TRSC58_04701"/>
<dbReference type="InterPro" id="IPR005123">
    <property type="entry name" value="Oxoglu/Fe-dep_dioxygenase_dom"/>
</dbReference>
<dbReference type="InterPro" id="IPR027450">
    <property type="entry name" value="AlkB-like"/>
</dbReference>
<dbReference type="PROSITE" id="PS51471">
    <property type="entry name" value="FE2OG_OXY"/>
    <property type="match status" value="1"/>
</dbReference>
<dbReference type="AlphaFoldDB" id="A0A061J2W3"/>
<proteinExistence type="predicted"/>
<comment type="caution">
    <text evidence="2">The sequence shown here is derived from an EMBL/GenBank/DDBJ whole genome shotgun (WGS) entry which is preliminary data.</text>
</comment>
<name>A0A061J2W3_TRYRA</name>
<dbReference type="InterPro" id="IPR032857">
    <property type="entry name" value="ALKBH4"/>
</dbReference>
<dbReference type="Gene3D" id="2.60.120.590">
    <property type="entry name" value="Alpha-ketoglutarate-dependent dioxygenase AlkB-like"/>
    <property type="match status" value="1"/>
</dbReference>
<evidence type="ECO:0000259" key="1">
    <source>
        <dbReference type="PROSITE" id="PS51471"/>
    </source>
</evidence>
<dbReference type="Pfam" id="PF13532">
    <property type="entry name" value="2OG-FeII_Oxy_2"/>
    <property type="match status" value="1"/>
</dbReference>
<dbReference type="PANTHER" id="PTHR12463:SF1">
    <property type="entry name" value="2-OXOGLUTARATE AND FE-DEPENDENT OXYGENASE FAMILY PROTEIN"/>
    <property type="match status" value="1"/>
</dbReference>
<protein>
    <recommendedName>
        <fullName evidence="1">Fe2OG dioxygenase domain-containing protein</fullName>
    </recommendedName>
</protein>
<organism evidence="2 3">
    <name type="scientific">Trypanosoma rangeli SC58</name>
    <dbReference type="NCBI Taxonomy" id="429131"/>
    <lineage>
        <taxon>Eukaryota</taxon>
        <taxon>Discoba</taxon>
        <taxon>Euglenozoa</taxon>
        <taxon>Kinetoplastea</taxon>
        <taxon>Metakinetoplastina</taxon>
        <taxon>Trypanosomatida</taxon>
        <taxon>Trypanosomatidae</taxon>
        <taxon>Trypanosoma</taxon>
        <taxon>Herpetosoma</taxon>
    </lineage>
</organism>
<dbReference type="GO" id="GO:0070988">
    <property type="term" value="P:demethylation"/>
    <property type="evidence" value="ECO:0007669"/>
    <property type="project" value="InterPro"/>
</dbReference>
<reference evidence="2 3" key="1">
    <citation type="submission" date="2013-07" db="EMBL/GenBank/DDBJ databases">
        <authorList>
            <person name="Stoco P.H."/>
            <person name="Wagner G."/>
            <person name="Gerber A."/>
            <person name="Zaha A."/>
            <person name="Thompson C."/>
            <person name="Bartholomeu D.C."/>
            <person name="Luckemeyer D.D."/>
            <person name="Bahia D."/>
            <person name="Loreto E."/>
            <person name="Prestes E.B."/>
            <person name="Lima F.M."/>
            <person name="Rodrigues-Luiz G."/>
            <person name="Vallejo G.A."/>
            <person name="Filho J.F."/>
            <person name="Monteiro K.M."/>
            <person name="Tyler K.M."/>
            <person name="de Almeida L.G."/>
            <person name="Ortiz M.F."/>
            <person name="Siervo M.A."/>
            <person name="de Moraes M.H."/>
            <person name="Cunha O.L."/>
            <person name="Mendonca-Neto R."/>
            <person name="Silva R."/>
            <person name="Teixeira S.M."/>
            <person name="Murta S.M."/>
            <person name="Sincero T.C."/>
            <person name="Mendes T.A."/>
            <person name="Urmenyi T.P."/>
            <person name="Silva V.G."/>
            <person name="da Rocha W.D."/>
            <person name="Andersson B."/>
            <person name="Romanha A.J."/>
            <person name="Steindel M."/>
            <person name="de Vasconcelos A.T."/>
            <person name="Grisard E.C."/>
        </authorList>
    </citation>
    <scope>NUCLEOTIDE SEQUENCE [LARGE SCALE GENOMIC DNA]</scope>
    <source>
        <strain evidence="2 3">SC58</strain>
    </source>
</reference>
<feature type="domain" description="Fe2OG dioxygenase" evidence="1">
    <location>
        <begin position="317"/>
        <end position="429"/>
    </location>
</feature>
<accession>A0A061J2W3</accession>
<keyword evidence="3" id="KW-1185">Reference proteome</keyword>
<dbReference type="GO" id="GO:0016491">
    <property type="term" value="F:oxidoreductase activity"/>
    <property type="evidence" value="ECO:0007669"/>
    <property type="project" value="TreeGrafter"/>
</dbReference>
<evidence type="ECO:0000313" key="2">
    <source>
        <dbReference type="EMBL" id="ESL07607.1"/>
    </source>
</evidence>
<dbReference type="GO" id="GO:0032451">
    <property type="term" value="F:demethylase activity"/>
    <property type="evidence" value="ECO:0007669"/>
    <property type="project" value="TreeGrafter"/>
</dbReference>
<dbReference type="Proteomes" id="UP000031737">
    <property type="component" value="Unassembled WGS sequence"/>
</dbReference>
<dbReference type="EMBL" id="AUPL01004701">
    <property type="protein sequence ID" value="ESL07607.1"/>
    <property type="molecule type" value="Genomic_DNA"/>
</dbReference>
<gene>
    <name evidence="2" type="ORF">TRSC58_04701</name>
</gene>
<dbReference type="SUPFAM" id="SSF51197">
    <property type="entry name" value="Clavaminate synthase-like"/>
    <property type="match status" value="1"/>
</dbReference>
<evidence type="ECO:0000313" key="3">
    <source>
        <dbReference type="Proteomes" id="UP000031737"/>
    </source>
</evidence>